<dbReference type="PANTHER" id="PTHR10840:SF0">
    <property type="entry name" value="PROGRAMMED CELL DEATH PROTEIN 5"/>
    <property type="match status" value="1"/>
</dbReference>
<dbReference type="GO" id="GO:0005829">
    <property type="term" value="C:cytosol"/>
    <property type="evidence" value="ECO:0007669"/>
    <property type="project" value="TreeGrafter"/>
</dbReference>
<gene>
    <name evidence="2" type="ORF">LCGC14_1626130</name>
</gene>
<sequence>MSNNEELDKIRRKRLEELKQQAAHQQIAEAQQNEYETKKYEIMRKILSVEGRQRLENIRIVKPQYAEQIELQLIQLLKTGKLGGAIPLPDKAFKNLLEQISSLGRKKEFNIKK</sequence>
<evidence type="ECO:0000313" key="2">
    <source>
        <dbReference type="EMBL" id="KKM22364.1"/>
    </source>
</evidence>
<dbReference type="Gene3D" id="1.10.8.140">
    <property type="entry name" value="PDCD5-like"/>
    <property type="match status" value="1"/>
</dbReference>
<dbReference type="PANTHER" id="PTHR10840">
    <property type="entry name" value="PROGRAMMED CELL DEATH PROTEIN 5"/>
    <property type="match status" value="1"/>
</dbReference>
<proteinExistence type="inferred from homology"/>
<protein>
    <recommendedName>
        <fullName evidence="3">DNA-binding protein</fullName>
    </recommendedName>
</protein>
<dbReference type="GO" id="GO:0003677">
    <property type="term" value="F:DNA binding"/>
    <property type="evidence" value="ECO:0007669"/>
    <property type="project" value="InterPro"/>
</dbReference>
<dbReference type="InterPro" id="IPR036883">
    <property type="entry name" value="PDCD5-like_sf"/>
</dbReference>
<comment type="caution">
    <text evidence="2">The sequence shown here is derived from an EMBL/GenBank/DDBJ whole genome shotgun (WGS) entry which is preliminary data.</text>
</comment>
<reference evidence="2" key="1">
    <citation type="journal article" date="2015" name="Nature">
        <title>Complex archaea that bridge the gap between prokaryotes and eukaryotes.</title>
        <authorList>
            <person name="Spang A."/>
            <person name="Saw J.H."/>
            <person name="Jorgensen S.L."/>
            <person name="Zaremba-Niedzwiedzka K."/>
            <person name="Martijn J."/>
            <person name="Lind A.E."/>
            <person name="van Eijk R."/>
            <person name="Schleper C."/>
            <person name="Guy L."/>
            <person name="Ettema T.J."/>
        </authorList>
    </citation>
    <scope>NUCLEOTIDE SEQUENCE</scope>
</reference>
<accession>A0A0F9IR00</accession>
<dbReference type="AlphaFoldDB" id="A0A0F9IR00"/>
<dbReference type="SUPFAM" id="SSF46950">
    <property type="entry name" value="Double-stranded DNA-binding domain"/>
    <property type="match status" value="1"/>
</dbReference>
<organism evidence="2">
    <name type="scientific">marine sediment metagenome</name>
    <dbReference type="NCBI Taxonomy" id="412755"/>
    <lineage>
        <taxon>unclassified sequences</taxon>
        <taxon>metagenomes</taxon>
        <taxon>ecological metagenomes</taxon>
    </lineage>
</organism>
<dbReference type="InterPro" id="IPR002836">
    <property type="entry name" value="PDCD5-like"/>
</dbReference>
<dbReference type="EMBL" id="LAZR01013351">
    <property type="protein sequence ID" value="KKM22364.1"/>
    <property type="molecule type" value="Genomic_DNA"/>
</dbReference>
<comment type="similarity">
    <text evidence="1">Belongs to the PDCD5 family.</text>
</comment>
<dbReference type="Pfam" id="PF01984">
    <property type="entry name" value="dsDNA_bind"/>
    <property type="match status" value="1"/>
</dbReference>
<name>A0A0F9IR00_9ZZZZ</name>
<evidence type="ECO:0000256" key="1">
    <source>
        <dbReference type="ARBA" id="ARBA00010490"/>
    </source>
</evidence>
<evidence type="ECO:0008006" key="3">
    <source>
        <dbReference type="Google" id="ProtNLM"/>
    </source>
</evidence>
<dbReference type="PIRSF" id="PIRSF015730">
    <property type="entry name" value="TFAR19"/>
    <property type="match status" value="1"/>
</dbReference>